<reference evidence="1 2" key="1">
    <citation type="submission" date="2016-10" db="EMBL/GenBank/DDBJ databases">
        <authorList>
            <person name="de Groot N.N."/>
        </authorList>
    </citation>
    <scope>NUCLEOTIDE SEQUENCE [LARGE SCALE GENOMIC DNA]</scope>
    <source>
        <strain evidence="1 2">DSM 3756</strain>
    </source>
</reference>
<evidence type="ECO:0000313" key="1">
    <source>
        <dbReference type="EMBL" id="SDW45177.1"/>
    </source>
</evidence>
<sequence length="157" mass="18167">MEPYVMNLRNPWDGQMKYELEDPAPHQVFFYNEAIEELAEELGYEPEDNELIPDGGSRTKYYWSGQDGILYHTEKGEDIVVPFFNTEEDAGDFIERQAELHGKDRYEGMVLRKTGDRKVAEAKDFIYNDSQLTDFMTDGGYDNSLLDLAESAGELEW</sequence>
<accession>A0A1H2TN23</accession>
<protein>
    <submittedName>
        <fullName evidence="1">Uncharacterized protein</fullName>
    </submittedName>
</protein>
<evidence type="ECO:0000313" key="2">
    <source>
        <dbReference type="Proteomes" id="UP000182573"/>
    </source>
</evidence>
<gene>
    <name evidence="1" type="ORF">SAMN05443574_103306</name>
</gene>
<proteinExistence type="predicted"/>
<dbReference type="RefSeq" id="WP_004515140.1">
    <property type="nucleotide sequence ID" value="NZ_FNOF01000003.1"/>
</dbReference>
<dbReference type="Proteomes" id="UP000182573">
    <property type="component" value="Unassembled WGS sequence"/>
</dbReference>
<dbReference type="EMBL" id="FNOF01000003">
    <property type="protein sequence ID" value="SDW45177.1"/>
    <property type="molecule type" value="Genomic_DNA"/>
</dbReference>
<name>A0A1H2TN23_HALVA</name>
<dbReference type="AlphaFoldDB" id="A0A1H2TN23"/>
<organism evidence="1 2">
    <name type="scientific">Haloarcula vallismortis</name>
    <name type="common">Halobacterium vallismortis</name>
    <dbReference type="NCBI Taxonomy" id="28442"/>
    <lineage>
        <taxon>Archaea</taxon>
        <taxon>Methanobacteriati</taxon>
        <taxon>Methanobacteriota</taxon>
        <taxon>Stenosarchaea group</taxon>
        <taxon>Halobacteria</taxon>
        <taxon>Halobacteriales</taxon>
        <taxon>Haloarculaceae</taxon>
        <taxon>Haloarcula</taxon>
    </lineage>
</organism>